<dbReference type="EnsemblFungi" id="PTTG_30567-t43_1">
    <property type="protein sequence ID" value="PTTG_30567-t43_1-p1"/>
    <property type="gene ID" value="PTTG_30567"/>
</dbReference>
<dbReference type="Pfam" id="PF14223">
    <property type="entry name" value="Retrotran_gag_2"/>
    <property type="match status" value="1"/>
</dbReference>
<dbReference type="VEuPathDB" id="FungiDB:PTTG_30567"/>
<reference evidence="2" key="2">
    <citation type="submission" date="2016-05" db="EMBL/GenBank/DDBJ databases">
        <title>Comparative analysis highlights variable genome content of wheat rusts and divergence of the mating loci.</title>
        <authorList>
            <person name="Cuomo C.A."/>
            <person name="Bakkeren G."/>
            <person name="Szabo L."/>
            <person name="Khalil H."/>
            <person name="Joly D."/>
            <person name="Goldberg J."/>
            <person name="Young S."/>
            <person name="Zeng Q."/>
            <person name="Fellers J."/>
        </authorList>
    </citation>
    <scope>NUCLEOTIDE SEQUENCE [LARGE SCALE GENOMIC DNA]</scope>
    <source>
        <strain evidence="2">1-1 BBBD Race 1</strain>
    </source>
</reference>
<evidence type="ECO:0000313" key="3">
    <source>
        <dbReference type="EnsemblFungi" id="PTTG_30567-t43_1-p1"/>
    </source>
</evidence>
<reference evidence="2" key="1">
    <citation type="submission" date="2009-11" db="EMBL/GenBank/DDBJ databases">
        <authorList>
            <consortium name="The Broad Institute Genome Sequencing Platform"/>
            <person name="Ward D."/>
            <person name="Feldgarden M."/>
            <person name="Earl A."/>
            <person name="Young S.K."/>
            <person name="Zeng Q."/>
            <person name="Koehrsen M."/>
            <person name="Alvarado L."/>
            <person name="Berlin A."/>
            <person name="Bochicchio J."/>
            <person name="Borenstein D."/>
            <person name="Chapman S.B."/>
            <person name="Chen Z."/>
            <person name="Engels R."/>
            <person name="Freedman E."/>
            <person name="Gellesch M."/>
            <person name="Goldberg J."/>
            <person name="Griggs A."/>
            <person name="Gujja S."/>
            <person name="Heilman E."/>
            <person name="Heiman D."/>
            <person name="Hepburn T."/>
            <person name="Howarth C."/>
            <person name="Jen D."/>
            <person name="Larson L."/>
            <person name="Lewis B."/>
            <person name="Mehta T."/>
            <person name="Park D."/>
            <person name="Pearson M."/>
            <person name="Roberts A."/>
            <person name="Saif S."/>
            <person name="Shea T."/>
            <person name="Shenoy N."/>
            <person name="Sisk P."/>
            <person name="Stolte C."/>
            <person name="Sykes S."/>
            <person name="Thomson T."/>
            <person name="Walk T."/>
            <person name="White J."/>
            <person name="Yandava C."/>
            <person name="Izard J."/>
            <person name="Baranova O.V."/>
            <person name="Blanton J.M."/>
            <person name="Tanner A.C."/>
            <person name="Dewhirst F.E."/>
            <person name="Haas B."/>
            <person name="Nusbaum C."/>
            <person name="Birren B."/>
        </authorList>
    </citation>
    <scope>NUCLEOTIDE SEQUENCE [LARGE SCALE GENOMIC DNA]</scope>
    <source>
        <strain evidence="2">1-1 BBBD Race 1</strain>
    </source>
</reference>
<evidence type="ECO:0000313" key="4">
    <source>
        <dbReference type="Proteomes" id="UP000005240"/>
    </source>
</evidence>
<keyword evidence="4" id="KW-1185">Reference proteome</keyword>
<name>A0A180FY86_PUCT1</name>
<gene>
    <name evidence="2" type="ORF">PTTG_30567</name>
</gene>
<dbReference type="OrthoDB" id="2506674at2759"/>
<dbReference type="EMBL" id="ADAS02004655">
    <property type="protein sequence ID" value="OAV85377.1"/>
    <property type="molecule type" value="Genomic_DNA"/>
</dbReference>
<reference evidence="3 4" key="3">
    <citation type="journal article" date="2017" name="G3 (Bethesda)">
        <title>Comparative analysis highlights variable genome content of wheat rusts and divergence of the mating loci.</title>
        <authorList>
            <person name="Cuomo C.A."/>
            <person name="Bakkeren G."/>
            <person name="Khalil H.B."/>
            <person name="Panwar V."/>
            <person name="Joly D."/>
            <person name="Linning R."/>
            <person name="Sakthikumar S."/>
            <person name="Song X."/>
            <person name="Adiconis X."/>
            <person name="Fan L."/>
            <person name="Goldberg J.M."/>
            <person name="Levin J.Z."/>
            <person name="Young S."/>
            <person name="Zeng Q."/>
            <person name="Anikster Y."/>
            <person name="Bruce M."/>
            <person name="Wang M."/>
            <person name="Yin C."/>
            <person name="McCallum B."/>
            <person name="Szabo L.J."/>
            <person name="Hulbert S."/>
            <person name="Chen X."/>
            <person name="Fellers J.P."/>
        </authorList>
    </citation>
    <scope>NUCLEOTIDE SEQUENCE</scope>
    <source>
        <strain evidence="3">isolate 1-1 / race 1 (BBBD)</strain>
        <strain evidence="4">Isolate 1-1 / race 1 (BBBD)</strain>
    </source>
</reference>
<reference evidence="3" key="4">
    <citation type="submission" date="2025-05" db="UniProtKB">
        <authorList>
            <consortium name="EnsemblFungi"/>
        </authorList>
    </citation>
    <scope>IDENTIFICATION</scope>
    <source>
        <strain evidence="3">isolate 1-1 / race 1 (BBBD)</strain>
    </source>
</reference>
<evidence type="ECO:0000313" key="2">
    <source>
        <dbReference type="EMBL" id="OAV85377.1"/>
    </source>
</evidence>
<feature type="region of interest" description="Disordered" evidence="1">
    <location>
        <begin position="354"/>
        <end position="378"/>
    </location>
</feature>
<feature type="compositionally biased region" description="Low complexity" evidence="1">
    <location>
        <begin position="11"/>
        <end position="21"/>
    </location>
</feature>
<sequence>MADQTNPTQPPSQGQSQPQGQGERGTTEQAREQARIRNAQKLAAKNALNRGGLVLGADQAHAFAMSSTLNKVKGIDDLTDSNYTTWSNQLGGALNSIFLANYILDANFSDLGVEPAINEINRDCIVEFLFSRMDETNAARFQTALNDVEIPLIREMIYPTDAELEEDPDAQPRPGRLVPSMKRGPAHLWTVVREYHRADNEATLYLVQNKIENFKQDFKTSISSHIDSFLKLKNEFFNRGGTVDESIMGRRLLHSMHSSHSAEIQHILRNVKPITTQNVIRSLKQYEDENDEFKFSSSGKLNDGINSLKIAGNKSRPNQSDRFKCTIDKCQGPHPASKCFKRPENAKAEREWFESRGLNAPKNHANIAKLKPKANSEQ</sequence>
<accession>A0A180FY86</accession>
<feature type="region of interest" description="Disordered" evidence="1">
    <location>
        <begin position="1"/>
        <end position="33"/>
    </location>
</feature>
<dbReference type="Proteomes" id="UP000005240">
    <property type="component" value="Unassembled WGS sequence"/>
</dbReference>
<proteinExistence type="predicted"/>
<feature type="non-terminal residue" evidence="2">
    <location>
        <position position="378"/>
    </location>
</feature>
<dbReference type="AlphaFoldDB" id="A0A180FY86"/>
<organism evidence="2">
    <name type="scientific">Puccinia triticina (isolate 1-1 / race 1 (BBBD))</name>
    <name type="common">Brown leaf rust fungus</name>
    <dbReference type="NCBI Taxonomy" id="630390"/>
    <lineage>
        <taxon>Eukaryota</taxon>
        <taxon>Fungi</taxon>
        <taxon>Dikarya</taxon>
        <taxon>Basidiomycota</taxon>
        <taxon>Pucciniomycotina</taxon>
        <taxon>Pucciniomycetes</taxon>
        <taxon>Pucciniales</taxon>
        <taxon>Pucciniaceae</taxon>
        <taxon>Puccinia</taxon>
    </lineage>
</organism>
<protein>
    <submittedName>
        <fullName evidence="2 3">Uncharacterized protein</fullName>
    </submittedName>
</protein>
<evidence type="ECO:0000256" key="1">
    <source>
        <dbReference type="SAM" id="MobiDB-lite"/>
    </source>
</evidence>